<feature type="domain" description="N-acetyltransferase" evidence="1">
    <location>
        <begin position="14"/>
        <end position="169"/>
    </location>
</feature>
<comment type="caution">
    <text evidence="2">The sequence shown here is derived from an EMBL/GenBank/DDBJ whole genome shotgun (WGS) entry which is preliminary data.</text>
</comment>
<evidence type="ECO:0000313" key="3">
    <source>
        <dbReference type="Proteomes" id="UP000306509"/>
    </source>
</evidence>
<name>A0A4U8Q1V5_9FIRM</name>
<dbReference type="InterPro" id="IPR000182">
    <property type="entry name" value="GNAT_dom"/>
</dbReference>
<dbReference type="Gene3D" id="3.40.630.30">
    <property type="match status" value="1"/>
</dbReference>
<dbReference type="EMBL" id="QGQD01000104">
    <property type="protein sequence ID" value="TLC98133.1"/>
    <property type="molecule type" value="Genomic_DNA"/>
</dbReference>
<dbReference type="STRING" id="180332.GCA_000797495_03420"/>
<dbReference type="AlphaFoldDB" id="A0A4U8Q1V5"/>
<organism evidence="2 3">
    <name type="scientific">Robinsoniella peoriensis</name>
    <dbReference type="NCBI Taxonomy" id="180332"/>
    <lineage>
        <taxon>Bacteria</taxon>
        <taxon>Bacillati</taxon>
        <taxon>Bacillota</taxon>
        <taxon>Clostridia</taxon>
        <taxon>Lachnospirales</taxon>
        <taxon>Lachnospiraceae</taxon>
        <taxon>Robinsoniella</taxon>
    </lineage>
</organism>
<evidence type="ECO:0000259" key="1">
    <source>
        <dbReference type="PROSITE" id="PS51186"/>
    </source>
</evidence>
<accession>A0A4U8Q1V5</accession>
<protein>
    <recommendedName>
        <fullName evidence="1">N-acetyltransferase domain-containing protein</fullName>
    </recommendedName>
</protein>
<dbReference type="SUPFAM" id="SSF55729">
    <property type="entry name" value="Acyl-CoA N-acyltransferases (Nat)"/>
    <property type="match status" value="1"/>
</dbReference>
<dbReference type="PROSITE" id="PS51186">
    <property type="entry name" value="GNAT"/>
    <property type="match status" value="1"/>
</dbReference>
<dbReference type="Proteomes" id="UP000306509">
    <property type="component" value="Unassembled WGS sequence"/>
</dbReference>
<keyword evidence="3" id="KW-1185">Reference proteome</keyword>
<sequence length="368" mass="42175" precursor="true">MQVHHRETGERLEISFRTLADRDAEGVIECIREEYGETYFKRDFYNPEFIREEHREGIITFLVAVTDMDDVAGVMILKKFFPYECMIEIATQIFKKKYRGYGLAEHMFDYGMTLLREMPCSAVYSLPVTFHAISQRLLRMRGLIGCGFIFSVFDMEKIQQSYGKRRNIKHSQGIQILAKDKTNAGTLYIPSEQKGFTGWLYKKLGVTFRLADVPEDRAWNAGDCTGICGNRSESNPHAACQVMKTIDRVQSSAAITIYRTGGGLKDYVDTILEEYGGLVNFTINAFLNVNDPGAVDAYFLLKEKGFFFAGFKPLCSENEFMVMHNPLEVSINFEDYVLTEEFRDLSQYVEVFYEERQKGGMGGRNDEA</sequence>
<evidence type="ECO:0000313" key="2">
    <source>
        <dbReference type="EMBL" id="TLC98133.1"/>
    </source>
</evidence>
<gene>
    <name evidence="2" type="ORF">DSM106044_05039</name>
</gene>
<dbReference type="InterPro" id="IPR016181">
    <property type="entry name" value="Acyl_CoA_acyltransferase"/>
</dbReference>
<dbReference type="RefSeq" id="WP_138003969.1">
    <property type="nucleotide sequence ID" value="NZ_QGQD01000104.1"/>
</dbReference>
<reference evidence="2 3" key="1">
    <citation type="journal article" date="2019" name="Anaerobe">
        <title>Detection of Robinsoniella peoriensis in multiple bone samples of a trauma patient.</title>
        <authorList>
            <person name="Schrottner P."/>
            <person name="Hartwich K."/>
            <person name="Bunk B."/>
            <person name="Schober I."/>
            <person name="Helbig S."/>
            <person name="Rudolph W.W."/>
            <person name="Gunzer F."/>
        </authorList>
    </citation>
    <scope>NUCLEOTIDE SEQUENCE [LARGE SCALE GENOMIC DNA]</scope>
    <source>
        <strain evidence="2 3">DSM 106044</strain>
    </source>
</reference>
<proteinExistence type="predicted"/>
<dbReference type="GO" id="GO:0016747">
    <property type="term" value="F:acyltransferase activity, transferring groups other than amino-acyl groups"/>
    <property type="evidence" value="ECO:0007669"/>
    <property type="project" value="InterPro"/>
</dbReference>